<dbReference type="Proteomes" id="UP000485058">
    <property type="component" value="Unassembled WGS sequence"/>
</dbReference>
<evidence type="ECO:0000313" key="3">
    <source>
        <dbReference type="EMBL" id="GFH15587.1"/>
    </source>
</evidence>
<dbReference type="Gene3D" id="3.80.10.10">
    <property type="entry name" value="Ribonuclease Inhibitor"/>
    <property type="match status" value="1"/>
</dbReference>
<proteinExistence type="predicted"/>
<name>A0A699YZA4_HAELA</name>
<evidence type="ECO:0000256" key="1">
    <source>
        <dbReference type="ARBA" id="ARBA00004430"/>
    </source>
</evidence>
<gene>
    <name evidence="3" type="ORF">HaLaN_11839</name>
</gene>
<comment type="caution">
    <text evidence="3">The sequence shown here is derived from an EMBL/GenBank/DDBJ whole genome shotgun (WGS) entry which is preliminary data.</text>
</comment>
<reference evidence="3 4" key="1">
    <citation type="submission" date="2020-02" db="EMBL/GenBank/DDBJ databases">
        <title>Draft genome sequence of Haematococcus lacustris strain NIES-144.</title>
        <authorList>
            <person name="Morimoto D."/>
            <person name="Nakagawa S."/>
            <person name="Yoshida T."/>
            <person name="Sawayama S."/>
        </authorList>
    </citation>
    <scope>NUCLEOTIDE SEQUENCE [LARGE SCALE GENOMIC DNA]</scope>
    <source>
        <strain evidence="3 4">NIES-144</strain>
    </source>
</reference>
<evidence type="ECO:0000313" key="4">
    <source>
        <dbReference type="Proteomes" id="UP000485058"/>
    </source>
</evidence>
<feature type="chain" id="PRO_5025406690" evidence="2">
    <location>
        <begin position="17"/>
        <end position="221"/>
    </location>
</feature>
<dbReference type="GO" id="GO:0005930">
    <property type="term" value="C:axoneme"/>
    <property type="evidence" value="ECO:0007669"/>
    <property type="project" value="UniProtKB-SubCell"/>
</dbReference>
<keyword evidence="2" id="KW-0732">Signal</keyword>
<sequence>MLADLAALSMLTRLTALHWGEVAGRVVFNLHQSLPKLVMGLQHLPHWPAKTEPGPLTRGGVLSVWNTFHTHGMGAAACVCACVCACRLVLGLQHSLKSLELSGLHSAECKPSTLRCLSSLQRLQNLEIKGCDSTSMLLELGLDNLPQGLESLSLRYVAIQQPNACSQLSNLTSLTLSHCQAVTSLDAMQVRFAFSWFDRQTSAETSAETSTAFTHTQSLPG</sequence>
<dbReference type="EMBL" id="BLLF01000871">
    <property type="protein sequence ID" value="GFH15587.1"/>
    <property type="molecule type" value="Genomic_DNA"/>
</dbReference>
<dbReference type="InterPro" id="IPR032675">
    <property type="entry name" value="LRR_dom_sf"/>
</dbReference>
<feature type="signal peptide" evidence="2">
    <location>
        <begin position="1"/>
        <end position="16"/>
    </location>
</feature>
<comment type="subcellular location">
    <subcellularLocation>
        <location evidence="1">Cytoplasm</location>
        <location evidence="1">Cytoskeleton</location>
        <location evidence="1">Cilium axoneme</location>
    </subcellularLocation>
</comment>
<organism evidence="3 4">
    <name type="scientific">Haematococcus lacustris</name>
    <name type="common">Green alga</name>
    <name type="synonym">Haematococcus pluvialis</name>
    <dbReference type="NCBI Taxonomy" id="44745"/>
    <lineage>
        <taxon>Eukaryota</taxon>
        <taxon>Viridiplantae</taxon>
        <taxon>Chlorophyta</taxon>
        <taxon>core chlorophytes</taxon>
        <taxon>Chlorophyceae</taxon>
        <taxon>CS clade</taxon>
        <taxon>Chlamydomonadales</taxon>
        <taxon>Haematococcaceae</taxon>
        <taxon>Haematococcus</taxon>
    </lineage>
</organism>
<feature type="non-terminal residue" evidence="3">
    <location>
        <position position="1"/>
    </location>
</feature>
<dbReference type="SUPFAM" id="SSF52058">
    <property type="entry name" value="L domain-like"/>
    <property type="match status" value="1"/>
</dbReference>
<accession>A0A699YZA4</accession>
<keyword evidence="4" id="KW-1185">Reference proteome</keyword>
<protein>
    <submittedName>
        <fullName evidence="3">Uncharacterized protein</fullName>
    </submittedName>
</protein>
<evidence type="ECO:0000256" key="2">
    <source>
        <dbReference type="SAM" id="SignalP"/>
    </source>
</evidence>
<feature type="non-terminal residue" evidence="3">
    <location>
        <position position="221"/>
    </location>
</feature>
<dbReference type="AlphaFoldDB" id="A0A699YZA4"/>